<reference evidence="1" key="3">
    <citation type="journal article" date="2019" name="BMC Res. Notes">
        <title>Complete genome sequence of the Sulfodiicoccus acidiphilus strain HS-1T, the first crenarchaeon that lacks polB3, isolated from an acidic hot spring in Ohwaku-dani, Hakone, Japan.</title>
        <authorList>
            <person name="Sakai H.D."/>
            <person name="Kurosawa N."/>
        </authorList>
    </citation>
    <scope>NUCLEOTIDE SEQUENCE</scope>
    <source>
        <strain evidence="1">HS-1</strain>
    </source>
</reference>
<gene>
    <name evidence="2" type="ORF">GCM10007116_08600</name>
    <name evidence="1" type="ORF">HS1genome_1016</name>
</gene>
<evidence type="ECO:0000313" key="3">
    <source>
        <dbReference type="Proteomes" id="UP000276741"/>
    </source>
</evidence>
<sequence length="95" mass="10774">MPKKQRKDREQGVEEKLKVVYTDRDVVVMTAPNEEELKEILLGLLSDKPMNLKELHTILSGIASEDKIRKALADLTERNLITLLPEGKYAKLGTD</sequence>
<evidence type="ECO:0008006" key="4">
    <source>
        <dbReference type="Google" id="ProtNLM"/>
    </source>
</evidence>
<dbReference type="RefSeq" id="WP_126449899.1">
    <property type="nucleotide sequence ID" value="NZ_AP018553.1"/>
</dbReference>
<dbReference type="Proteomes" id="UP000616143">
    <property type="component" value="Unassembled WGS sequence"/>
</dbReference>
<dbReference type="KEGG" id="sacd:HS1genome_1016"/>
<dbReference type="Proteomes" id="UP000276741">
    <property type="component" value="Chromosome"/>
</dbReference>
<dbReference type="EMBL" id="AP018553">
    <property type="protein sequence ID" value="BBD72627.1"/>
    <property type="molecule type" value="Genomic_DNA"/>
</dbReference>
<proteinExistence type="predicted"/>
<keyword evidence="3" id="KW-1185">Reference proteome</keyword>
<name>A0A348B375_9CREN</name>
<evidence type="ECO:0000313" key="1">
    <source>
        <dbReference type="EMBL" id="BBD72627.1"/>
    </source>
</evidence>
<organism evidence="1 3">
    <name type="scientific">Sulfodiicoccus acidiphilus</name>
    <dbReference type="NCBI Taxonomy" id="1670455"/>
    <lineage>
        <taxon>Archaea</taxon>
        <taxon>Thermoproteota</taxon>
        <taxon>Thermoprotei</taxon>
        <taxon>Sulfolobales</taxon>
        <taxon>Sulfolobaceae</taxon>
        <taxon>Sulfodiicoccus</taxon>
    </lineage>
</organism>
<reference evidence="2" key="1">
    <citation type="journal article" date="2014" name="Int. J. Syst. Evol. Microbiol.">
        <title>Complete genome sequence of Corynebacterium casei LMG S-19264T (=DSM 44701T), isolated from a smear-ripened cheese.</title>
        <authorList>
            <consortium name="US DOE Joint Genome Institute (JGI-PGF)"/>
            <person name="Walter F."/>
            <person name="Albersmeier A."/>
            <person name="Kalinowski J."/>
            <person name="Ruckert C."/>
        </authorList>
    </citation>
    <scope>NUCLEOTIDE SEQUENCE</scope>
    <source>
        <strain evidence="2">JCM 31740</strain>
    </source>
</reference>
<protein>
    <recommendedName>
        <fullName evidence="4">ArsR family transcriptional regulator</fullName>
    </recommendedName>
</protein>
<accession>A0A348B375</accession>
<dbReference type="GeneID" id="38666529"/>
<reference evidence="2" key="4">
    <citation type="submission" date="2020-09" db="EMBL/GenBank/DDBJ databases">
        <authorList>
            <person name="Sun Q."/>
            <person name="Ohkuma M."/>
        </authorList>
    </citation>
    <scope>NUCLEOTIDE SEQUENCE</scope>
    <source>
        <strain evidence="2">JCM 31740</strain>
    </source>
</reference>
<dbReference type="EMBL" id="BMQS01000007">
    <property type="protein sequence ID" value="GGT93219.1"/>
    <property type="molecule type" value="Genomic_DNA"/>
</dbReference>
<evidence type="ECO:0000313" key="2">
    <source>
        <dbReference type="EMBL" id="GGT93219.1"/>
    </source>
</evidence>
<dbReference type="AlphaFoldDB" id="A0A348B375"/>
<reference evidence="3" key="2">
    <citation type="submission" date="2018-04" db="EMBL/GenBank/DDBJ databases">
        <title>Complete genome sequence of Sulfodiicoccus acidiphilus strain HS-1.</title>
        <authorList>
            <person name="Sakai H.D."/>
            <person name="Kurosawa N."/>
        </authorList>
    </citation>
    <scope>NUCLEOTIDE SEQUENCE [LARGE SCALE GENOMIC DNA]</scope>
    <source>
        <strain evidence="3">HS-1</strain>
    </source>
</reference>
<dbReference type="OrthoDB" id="40936at2157"/>